<accession>A0A833LYB4</accession>
<name>A0A833LYB4_9LEPT</name>
<dbReference type="InterPro" id="IPR052920">
    <property type="entry name" value="DNA-binding_regulatory"/>
</dbReference>
<dbReference type="EMBL" id="WBUI01000003">
    <property type="protein sequence ID" value="KAB2934400.1"/>
    <property type="molecule type" value="Genomic_DNA"/>
</dbReference>
<dbReference type="Gene3D" id="3.40.50.1820">
    <property type="entry name" value="alpha/beta hydrolase"/>
    <property type="match status" value="1"/>
</dbReference>
<evidence type="ECO:0000313" key="2">
    <source>
        <dbReference type="EMBL" id="KAB2934400.1"/>
    </source>
</evidence>
<dbReference type="PROSITE" id="PS51257">
    <property type="entry name" value="PROKAR_LIPOPROTEIN"/>
    <property type="match status" value="1"/>
</dbReference>
<dbReference type="PANTHER" id="PTHR43358:SF4">
    <property type="entry name" value="ALPHA_BETA HYDROLASE FOLD-1 DOMAIN-CONTAINING PROTEIN"/>
    <property type="match status" value="1"/>
</dbReference>
<dbReference type="AlphaFoldDB" id="A0A833LYB4"/>
<protein>
    <submittedName>
        <fullName evidence="2">Alpha/beta fold hydrolase</fullName>
    </submittedName>
</protein>
<comment type="caution">
    <text evidence="2">The sequence shown here is derived from an EMBL/GenBank/DDBJ whole genome shotgun (WGS) entry which is preliminary data.</text>
</comment>
<dbReference type="Proteomes" id="UP000460298">
    <property type="component" value="Unassembled WGS sequence"/>
</dbReference>
<dbReference type="Pfam" id="PF12697">
    <property type="entry name" value="Abhydrolase_6"/>
    <property type="match status" value="1"/>
</dbReference>
<sequence length="286" mass="32031">MDRTKIALIVIAVLLLPVSGSACLIFWLERPARATVHLPADLSERAQPVRFGTDHRIRGWWIVSSDQRAPTVILMHGVRSNRISMVDRARFLTKAGYNVLLFDFQAHGESAGDRITFGDLESEDAQEAVRFVRERSSAPVGVIGSSLGGAAALNAEPALEIEAAVLEAVYPSIEEAFSNRLQIVLGPQAEYLAGPALWLMQPFSRIDLDRLQPLKQMQAIQYPVLFLSGSSDDRTTIEQARRFSVFPTVTFHEVDGAGHVDLHRYAAEQYEQWVLEFFRRYLHSNN</sequence>
<keyword evidence="2" id="KW-0378">Hydrolase</keyword>
<dbReference type="InterPro" id="IPR000073">
    <property type="entry name" value="AB_hydrolase_1"/>
</dbReference>
<dbReference type="PANTHER" id="PTHR43358">
    <property type="entry name" value="ALPHA/BETA-HYDROLASE"/>
    <property type="match status" value="1"/>
</dbReference>
<organism evidence="2 3">
    <name type="scientific">Leptonema illini</name>
    <dbReference type="NCBI Taxonomy" id="183"/>
    <lineage>
        <taxon>Bacteria</taxon>
        <taxon>Pseudomonadati</taxon>
        <taxon>Spirochaetota</taxon>
        <taxon>Spirochaetia</taxon>
        <taxon>Leptospirales</taxon>
        <taxon>Leptospiraceae</taxon>
        <taxon>Leptonema</taxon>
    </lineage>
</organism>
<evidence type="ECO:0000313" key="3">
    <source>
        <dbReference type="Proteomes" id="UP000460298"/>
    </source>
</evidence>
<dbReference type="GO" id="GO:0016787">
    <property type="term" value="F:hydrolase activity"/>
    <property type="evidence" value="ECO:0007669"/>
    <property type="project" value="UniProtKB-KW"/>
</dbReference>
<gene>
    <name evidence="2" type="ORF">F9K24_05075</name>
</gene>
<dbReference type="SUPFAM" id="SSF53474">
    <property type="entry name" value="alpha/beta-Hydrolases"/>
    <property type="match status" value="1"/>
</dbReference>
<reference evidence="2 3" key="1">
    <citation type="submission" date="2019-10" db="EMBL/GenBank/DDBJ databases">
        <title>Extracellular Electron Transfer in a Candidatus Methanoperedens spp. Enrichment Culture.</title>
        <authorList>
            <person name="Berger S."/>
            <person name="Rangel Shaw D."/>
            <person name="Berben T."/>
            <person name="In 'T Zandt M."/>
            <person name="Frank J."/>
            <person name="Reimann J."/>
            <person name="Jetten M.S.M."/>
            <person name="Welte C.U."/>
        </authorList>
    </citation>
    <scope>NUCLEOTIDE SEQUENCE [LARGE SCALE GENOMIC DNA]</scope>
    <source>
        <strain evidence="2">SB12</strain>
    </source>
</reference>
<feature type="domain" description="AB hydrolase-1" evidence="1">
    <location>
        <begin position="72"/>
        <end position="266"/>
    </location>
</feature>
<dbReference type="InterPro" id="IPR029058">
    <property type="entry name" value="AB_hydrolase_fold"/>
</dbReference>
<proteinExistence type="predicted"/>
<evidence type="ECO:0000259" key="1">
    <source>
        <dbReference type="Pfam" id="PF12697"/>
    </source>
</evidence>